<evidence type="ECO:0000313" key="3">
    <source>
        <dbReference type="EMBL" id="KZT08674.1"/>
    </source>
</evidence>
<feature type="transmembrane region" description="Helical" evidence="1">
    <location>
        <begin position="125"/>
        <end position="147"/>
    </location>
</feature>
<gene>
    <name evidence="3" type="ORF">LAESUDRAFT_48896</name>
</gene>
<evidence type="ECO:0000313" key="4">
    <source>
        <dbReference type="Proteomes" id="UP000076871"/>
    </source>
</evidence>
<dbReference type="AlphaFoldDB" id="A0A165FAH7"/>
<keyword evidence="4" id="KW-1185">Reference proteome</keyword>
<feature type="domain" description="DUF6534" evidence="2">
    <location>
        <begin position="174"/>
        <end position="263"/>
    </location>
</feature>
<sequence length="292" mass="32675">MTGANMHLNNSLGSLFIGVLFAILLYGIECAQILYYARAYPDDSLSIKALVTFLWTVETARTILDLIVVWHYLIQNHATVKALELLPTAFSAEFFLNSLTVLIAQSFFIHAIWRLLGIRNRWYRWPLAVTVSSLALLSFAGGCVTVWKVYQRHYIMAEVLRDAEFPASIATVTAVVTDICITVSLCLTLRAQRTGFVRSDTLISMILLFAIQRGICTSLVQALHFLTYVCTFRQQLLVWMVFHFPASKVYVNSLLAVLNVRRYISQGGSDGALGYHLTDLALGTLPQNGLSQ</sequence>
<accession>A0A165FAH7</accession>
<dbReference type="RefSeq" id="XP_040766414.1">
    <property type="nucleotide sequence ID" value="XM_040902659.1"/>
</dbReference>
<dbReference type="PANTHER" id="PTHR40465">
    <property type="entry name" value="CHROMOSOME 1, WHOLE GENOME SHOTGUN SEQUENCE"/>
    <property type="match status" value="1"/>
</dbReference>
<reference evidence="3 4" key="1">
    <citation type="journal article" date="2016" name="Mol. Biol. Evol.">
        <title>Comparative Genomics of Early-Diverging Mushroom-Forming Fungi Provides Insights into the Origins of Lignocellulose Decay Capabilities.</title>
        <authorList>
            <person name="Nagy L.G."/>
            <person name="Riley R."/>
            <person name="Tritt A."/>
            <person name="Adam C."/>
            <person name="Daum C."/>
            <person name="Floudas D."/>
            <person name="Sun H."/>
            <person name="Yadav J.S."/>
            <person name="Pangilinan J."/>
            <person name="Larsson K.H."/>
            <person name="Matsuura K."/>
            <person name="Barry K."/>
            <person name="Labutti K."/>
            <person name="Kuo R."/>
            <person name="Ohm R.A."/>
            <person name="Bhattacharya S.S."/>
            <person name="Shirouzu T."/>
            <person name="Yoshinaga Y."/>
            <person name="Martin F.M."/>
            <person name="Grigoriev I.V."/>
            <person name="Hibbett D.S."/>
        </authorList>
    </citation>
    <scope>NUCLEOTIDE SEQUENCE [LARGE SCALE GENOMIC DNA]</scope>
    <source>
        <strain evidence="3 4">93-53</strain>
    </source>
</reference>
<feature type="transmembrane region" description="Helical" evidence="1">
    <location>
        <begin position="167"/>
        <end position="189"/>
    </location>
</feature>
<feature type="transmembrane region" description="Helical" evidence="1">
    <location>
        <begin position="12"/>
        <end position="37"/>
    </location>
</feature>
<evidence type="ECO:0000259" key="2">
    <source>
        <dbReference type="Pfam" id="PF20152"/>
    </source>
</evidence>
<feature type="transmembrane region" description="Helical" evidence="1">
    <location>
        <begin position="201"/>
        <end position="224"/>
    </location>
</feature>
<dbReference type="OrthoDB" id="3270417at2759"/>
<dbReference type="Pfam" id="PF20152">
    <property type="entry name" value="DUF6534"/>
    <property type="match status" value="1"/>
</dbReference>
<name>A0A165FAH7_9APHY</name>
<dbReference type="GeneID" id="63819690"/>
<dbReference type="InterPro" id="IPR045339">
    <property type="entry name" value="DUF6534"/>
</dbReference>
<dbReference type="STRING" id="1314785.A0A165FAH7"/>
<keyword evidence="1" id="KW-0812">Transmembrane</keyword>
<keyword evidence="1" id="KW-1133">Transmembrane helix</keyword>
<feature type="transmembrane region" description="Helical" evidence="1">
    <location>
        <begin position="236"/>
        <end position="258"/>
    </location>
</feature>
<dbReference type="PANTHER" id="PTHR40465:SF1">
    <property type="entry name" value="DUF6534 DOMAIN-CONTAINING PROTEIN"/>
    <property type="match status" value="1"/>
</dbReference>
<organism evidence="3 4">
    <name type="scientific">Laetiporus sulphureus 93-53</name>
    <dbReference type="NCBI Taxonomy" id="1314785"/>
    <lineage>
        <taxon>Eukaryota</taxon>
        <taxon>Fungi</taxon>
        <taxon>Dikarya</taxon>
        <taxon>Basidiomycota</taxon>
        <taxon>Agaricomycotina</taxon>
        <taxon>Agaricomycetes</taxon>
        <taxon>Polyporales</taxon>
        <taxon>Laetiporus</taxon>
    </lineage>
</organism>
<dbReference type="InParanoid" id="A0A165FAH7"/>
<protein>
    <recommendedName>
        <fullName evidence="2">DUF6534 domain-containing protein</fullName>
    </recommendedName>
</protein>
<proteinExistence type="predicted"/>
<evidence type="ECO:0000256" key="1">
    <source>
        <dbReference type="SAM" id="Phobius"/>
    </source>
</evidence>
<keyword evidence="1" id="KW-0472">Membrane</keyword>
<dbReference type="EMBL" id="KV427614">
    <property type="protein sequence ID" value="KZT08674.1"/>
    <property type="molecule type" value="Genomic_DNA"/>
</dbReference>
<dbReference type="Proteomes" id="UP000076871">
    <property type="component" value="Unassembled WGS sequence"/>
</dbReference>
<feature type="transmembrane region" description="Helical" evidence="1">
    <location>
        <begin position="94"/>
        <end position="113"/>
    </location>
</feature>